<comment type="caution">
    <text evidence="2">The sequence shown here is derived from an EMBL/GenBank/DDBJ whole genome shotgun (WGS) entry which is preliminary data.</text>
</comment>
<feature type="transmembrane region" description="Helical" evidence="1">
    <location>
        <begin position="207"/>
        <end position="228"/>
    </location>
</feature>
<keyword evidence="1" id="KW-0472">Membrane</keyword>
<reference evidence="2 3" key="1">
    <citation type="submission" date="2023-01" db="EMBL/GenBank/DDBJ databases">
        <title>Genomes from the Australian National Cyanobacteria Reference Collection.</title>
        <authorList>
            <person name="Willis A."/>
            <person name="Lee E.M.F."/>
        </authorList>
    </citation>
    <scope>NUCLEOTIDE SEQUENCE [LARGE SCALE GENOMIC DNA]</scope>
    <source>
        <strain evidence="2 3">CS-1033</strain>
    </source>
</reference>
<keyword evidence="1" id="KW-1133">Transmembrane helix</keyword>
<feature type="transmembrane region" description="Helical" evidence="1">
    <location>
        <begin position="128"/>
        <end position="147"/>
    </location>
</feature>
<evidence type="ECO:0000313" key="2">
    <source>
        <dbReference type="EMBL" id="MDB9540471.1"/>
    </source>
</evidence>
<dbReference type="RefSeq" id="WP_271733696.1">
    <property type="nucleotide sequence ID" value="NZ_JANQDP010000147.1"/>
</dbReference>
<feature type="transmembrane region" description="Helical" evidence="1">
    <location>
        <begin position="12"/>
        <end position="34"/>
    </location>
</feature>
<proteinExistence type="predicted"/>
<sequence length="473" mass="52410">MNKNSWLGLGKQSLISPGAIGWMIGVGTLVLFAASSLRHFLFQSTAFDLGIFDQAIYLISQGENPISSFLGFHIIGDHAAVIFYPLALLYKVYPSVYWLFVVQALALSLGALPTYHLGMIAGLKESQAIGMAGVYLLYPLIFNANLFDFHPEVIAVPLLLSAVLAARLGKITWFCVCAVLILSCKAVLSLTVAAMGLWLLFFENRRFAGAIALFLGTAWFLIATQLVIPSFSGAEAGAVGRYSYLGNSVLEIAQNLFFQPWLILVTLFSLDNLVYLVLLFSPIIWGLSAASFKSLIPAIPCIFINLLADFPLQKDLVHQYSLPALPFLILAVITSLSWGKGWIQNRRGMIIWSLIGFLCLAKFTYFGGRYLSSVDNLQATHEAVSQIKTKGGVYTTSQISPHLSHRQIMKFTDGNFPQDFKIFDYILLNVRHPGWGSNEEFANSLVKEITSNPVFKLEFQDQDVYLFSKNLIN</sequence>
<dbReference type="Pfam" id="PF09852">
    <property type="entry name" value="DUF2079"/>
    <property type="match status" value="1"/>
</dbReference>
<dbReference type="Proteomes" id="UP001212499">
    <property type="component" value="Unassembled WGS sequence"/>
</dbReference>
<feature type="transmembrane region" description="Helical" evidence="1">
    <location>
        <begin position="350"/>
        <end position="368"/>
    </location>
</feature>
<gene>
    <name evidence="2" type="ORF">PN457_12525</name>
</gene>
<dbReference type="EMBL" id="JAQMUH010000141">
    <property type="protein sequence ID" value="MDB9540471.1"/>
    <property type="molecule type" value="Genomic_DNA"/>
</dbReference>
<feature type="transmembrane region" description="Helical" evidence="1">
    <location>
        <begin position="320"/>
        <end position="338"/>
    </location>
</feature>
<feature type="transmembrane region" description="Helical" evidence="1">
    <location>
        <begin position="70"/>
        <end position="90"/>
    </location>
</feature>
<evidence type="ECO:0000313" key="3">
    <source>
        <dbReference type="Proteomes" id="UP001212499"/>
    </source>
</evidence>
<keyword evidence="3" id="KW-1185">Reference proteome</keyword>
<dbReference type="InterPro" id="IPR018650">
    <property type="entry name" value="STSV1_Orf64"/>
</dbReference>
<keyword evidence="1" id="KW-0812">Transmembrane</keyword>
<organism evidence="2 3">
    <name type="scientific">Anabaenopsis arnoldii</name>
    <dbReference type="NCBI Taxonomy" id="2152938"/>
    <lineage>
        <taxon>Bacteria</taxon>
        <taxon>Bacillati</taxon>
        <taxon>Cyanobacteriota</taxon>
        <taxon>Cyanophyceae</taxon>
        <taxon>Nostocales</taxon>
        <taxon>Nodulariaceae</taxon>
        <taxon>Anabaenopsis</taxon>
    </lineage>
</organism>
<feature type="transmembrane region" description="Helical" evidence="1">
    <location>
        <begin position="176"/>
        <end position="201"/>
    </location>
</feature>
<name>A0ABT5AVM2_9CYAN</name>
<feature type="transmembrane region" description="Helical" evidence="1">
    <location>
        <begin position="261"/>
        <end position="284"/>
    </location>
</feature>
<feature type="transmembrane region" description="Helical" evidence="1">
    <location>
        <begin position="96"/>
        <end position="116"/>
    </location>
</feature>
<feature type="transmembrane region" description="Helical" evidence="1">
    <location>
        <begin position="153"/>
        <end position="169"/>
    </location>
</feature>
<evidence type="ECO:0000256" key="1">
    <source>
        <dbReference type="SAM" id="Phobius"/>
    </source>
</evidence>
<accession>A0ABT5AVM2</accession>
<protein>
    <submittedName>
        <fullName evidence="2">DUF2079 domain-containing protein</fullName>
    </submittedName>
</protein>
<feature type="transmembrane region" description="Helical" evidence="1">
    <location>
        <begin position="290"/>
        <end position="308"/>
    </location>
</feature>